<feature type="compositionally biased region" description="Polar residues" evidence="2">
    <location>
        <begin position="18"/>
        <end position="29"/>
    </location>
</feature>
<gene>
    <name evidence="3" type="ORF">E2C01_022511</name>
</gene>
<feature type="region of interest" description="Disordered" evidence="2">
    <location>
        <begin position="1"/>
        <end position="33"/>
    </location>
</feature>
<dbReference type="PANTHER" id="PTHR35617">
    <property type="entry name" value="PHAGE_INTEGRASE DOMAIN-CONTAINING PROTEIN"/>
    <property type="match status" value="1"/>
</dbReference>
<dbReference type="OrthoDB" id="7477527at2759"/>
<dbReference type="InterPro" id="IPR011010">
    <property type="entry name" value="DNA_brk_join_enz"/>
</dbReference>
<dbReference type="SUPFAM" id="SSF56349">
    <property type="entry name" value="DNA breaking-rejoining enzymes"/>
    <property type="match status" value="1"/>
</dbReference>
<evidence type="ECO:0008006" key="5">
    <source>
        <dbReference type="Google" id="ProtNLM"/>
    </source>
</evidence>
<keyword evidence="1" id="KW-0238">DNA-binding</keyword>
<dbReference type="AlphaFoldDB" id="A0A5B7E7V3"/>
<proteinExistence type="predicted"/>
<evidence type="ECO:0000256" key="1">
    <source>
        <dbReference type="ARBA" id="ARBA00023125"/>
    </source>
</evidence>
<evidence type="ECO:0000313" key="4">
    <source>
        <dbReference type="Proteomes" id="UP000324222"/>
    </source>
</evidence>
<dbReference type="GO" id="GO:0003677">
    <property type="term" value="F:DNA binding"/>
    <property type="evidence" value="ECO:0007669"/>
    <property type="project" value="UniProtKB-KW"/>
</dbReference>
<dbReference type="EMBL" id="VSRR010002046">
    <property type="protein sequence ID" value="MPC29286.1"/>
    <property type="molecule type" value="Genomic_DNA"/>
</dbReference>
<comment type="caution">
    <text evidence="3">The sequence shown here is derived from an EMBL/GenBank/DDBJ whole genome shotgun (WGS) entry which is preliminary data.</text>
</comment>
<accession>A0A5B7E7V3</accession>
<dbReference type="PANTHER" id="PTHR35617:SF3">
    <property type="entry name" value="CORE-BINDING (CB) DOMAIN-CONTAINING PROTEIN"/>
    <property type="match status" value="1"/>
</dbReference>
<evidence type="ECO:0000256" key="2">
    <source>
        <dbReference type="SAM" id="MobiDB-lite"/>
    </source>
</evidence>
<reference evidence="3 4" key="1">
    <citation type="submission" date="2019-05" db="EMBL/GenBank/DDBJ databases">
        <title>Another draft genome of Portunus trituberculatus and its Hox gene families provides insights of decapod evolution.</title>
        <authorList>
            <person name="Jeong J.-H."/>
            <person name="Song I."/>
            <person name="Kim S."/>
            <person name="Choi T."/>
            <person name="Kim D."/>
            <person name="Ryu S."/>
            <person name="Kim W."/>
        </authorList>
    </citation>
    <scope>NUCLEOTIDE SEQUENCE [LARGE SCALE GENOMIC DNA]</scope>
    <source>
        <tissue evidence="3">Muscle</tissue>
    </source>
</reference>
<sequence length="382" mass="43077">MRATPTPSASAGLLDSTPLPQVPSQSPQASADRVETVKQYVRYRGFSSKVAEFLAHDKRPSTSLNYQHKWKRYRKWCKDNSHTVSNPTVQKVADFLIYLCQACHLSTSTIKGYKAMLNSVLVIRGLDLNNDQVLRLIIRACSSQPQRPSRNLQPSWNLDFVLRFLTKAPFEPQRFSSTRDLTRKSLFLLALATAQWVGEIQALSHKTSWQGQDLLVSYIPEFIAKTDTDAHSTPREFRIKSLATVVASEDVERLLCSVRALHHYLHRTASPTRPRNLFLAVKCPSRPMSKAAISFLLRDTIKSAHASFPDSSCRELKVRAHDIRGIATSILMWKICSVPTILRAACWRMPLVFADHYLREIVKQEGDIFALGPVVAAGHVVD</sequence>
<dbReference type="SUPFAM" id="SSF47823">
    <property type="entry name" value="lambda integrase-like, N-terminal domain"/>
    <property type="match status" value="1"/>
</dbReference>
<organism evidence="3 4">
    <name type="scientific">Portunus trituberculatus</name>
    <name type="common">Swimming crab</name>
    <name type="synonym">Neptunus trituberculatus</name>
    <dbReference type="NCBI Taxonomy" id="210409"/>
    <lineage>
        <taxon>Eukaryota</taxon>
        <taxon>Metazoa</taxon>
        <taxon>Ecdysozoa</taxon>
        <taxon>Arthropoda</taxon>
        <taxon>Crustacea</taxon>
        <taxon>Multicrustacea</taxon>
        <taxon>Malacostraca</taxon>
        <taxon>Eumalacostraca</taxon>
        <taxon>Eucarida</taxon>
        <taxon>Decapoda</taxon>
        <taxon>Pleocyemata</taxon>
        <taxon>Brachyura</taxon>
        <taxon>Eubrachyura</taxon>
        <taxon>Portunoidea</taxon>
        <taxon>Portunidae</taxon>
        <taxon>Portuninae</taxon>
        <taxon>Portunus</taxon>
    </lineage>
</organism>
<dbReference type="InterPro" id="IPR010998">
    <property type="entry name" value="Integrase_recombinase_N"/>
</dbReference>
<evidence type="ECO:0000313" key="3">
    <source>
        <dbReference type="EMBL" id="MPC29286.1"/>
    </source>
</evidence>
<protein>
    <recommendedName>
        <fullName evidence="5">Core-binding (CB) domain-containing protein</fullName>
    </recommendedName>
</protein>
<dbReference type="Proteomes" id="UP000324222">
    <property type="component" value="Unassembled WGS sequence"/>
</dbReference>
<dbReference type="Gene3D" id="1.10.150.130">
    <property type="match status" value="1"/>
</dbReference>
<name>A0A5B7E7V3_PORTR</name>
<keyword evidence="4" id="KW-1185">Reference proteome</keyword>